<evidence type="ECO:0000313" key="1">
    <source>
        <dbReference type="EMBL" id="KAK7480558.1"/>
    </source>
</evidence>
<dbReference type="Proteomes" id="UP001519460">
    <property type="component" value="Unassembled WGS sequence"/>
</dbReference>
<organism evidence="1 2">
    <name type="scientific">Batillaria attramentaria</name>
    <dbReference type="NCBI Taxonomy" id="370345"/>
    <lineage>
        <taxon>Eukaryota</taxon>
        <taxon>Metazoa</taxon>
        <taxon>Spiralia</taxon>
        <taxon>Lophotrochozoa</taxon>
        <taxon>Mollusca</taxon>
        <taxon>Gastropoda</taxon>
        <taxon>Caenogastropoda</taxon>
        <taxon>Sorbeoconcha</taxon>
        <taxon>Cerithioidea</taxon>
        <taxon>Batillariidae</taxon>
        <taxon>Batillaria</taxon>
    </lineage>
</organism>
<evidence type="ECO:0008006" key="3">
    <source>
        <dbReference type="Google" id="ProtNLM"/>
    </source>
</evidence>
<sequence length="83" mass="8815">MAATLTTYGLAAPIAATGAAVATAGSLTTLGVSVADYIAKKGIEYQWKEFKKQFSSLAELPEVDATDIKMDELTCTLEEQKRA</sequence>
<dbReference type="AlphaFoldDB" id="A0ABD0K068"/>
<reference evidence="1 2" key="1">
    <citation type="journal article" date="2023" name="Sci. Data">
        <title>Genome assembly of the Korean intertidal mud-creeper Batillaria attramentaria.</title>
        <authorList>
            <person name="Patra A.K."/>
            <person name="Ho P.T."/>
            <person name="Jun S."/>
            <person name="Lee S.J."/>
            <person name="Kim Y."/>
            <person name="Won Y.J."/>
        </authorList>
    </citation>
    <scope>NUCLEOTIDE SEQUENCE [LARGE SCALE GENOMIC DNA]</scope>
    <source>
        <strain evidence="1">Wonlab-2016</strain>
    </source>
</reference>
<accession>A0ABD0K068</accession>
<proteinExistence type="predicted"/>
<keyword evidence="2" id="KW-1185">Reference proteome</keyword>
<evidence type="ECO:0000313" key="2">
    <source>
        <dbReference type="Proteomes" id="UP001519460"/>
    </source>
</evidence>
<comment type="caution">
    <text evidence="1">The sequence shown here is derived from an EMBL/GenBank/DDBJ whole genome shotgun (WGS) entry which is preliminary data.</text>
</comment>
<name>A0ABD0K068_9CAEN</name>
<gene>
    <name evidence="1" type="ORF">BaRGS_00028220</name>
</gene>
<dbReference type="EMBL" id="JACVVK020000279">
    <property type="protein sequence ID" value="KAK7480558.1"/>
    <property type="molecule type" value="Genomic_DNA"/>
</dbReference>
<protein>
    <recommendedName>
        <fullName evidence="3">SMODS and SLOG-associating 2TM effector domain-containing protein</fullName>
    </recommendedName>
</protein>